<dbReference type="RefSeq" id="WP_074828129.1">
    <property type="nucleotide sequence ID" value="NZ_FNTI01000001.1"/>
</dbReference>
<evidence type="ECO:0000313" key="1">
    <source>
        <dbReference type="EMBL" id="SEE23550.1"/>
    </source>
</evidence>
<dbReference type="Gene3D" id="3.90.1530.10">
    <property type="entry name" value="Conserved hypothetical protein from pyrococcus furiosus pfu- 392566-001, ParB domain"/>
    <property type="match status" value="1"/>
</dbReference>
<dbReference type="Pfam" id="PF08857">
    <property type="entry name" value="ParBc_2"/>
    <property type="match status" value="1"/>
</dbReference>
<protein>
    <recommendedName>
        <fullName evidence="3">Chromosome partitioning protein ParB</fullName>
    </recommendedName>
</protein>
<dbReference type="EMBL" id="FNTI01000001">
    <property type="protein sequence ID" value="SEE23550.1"/>
    <property type="molecule type" value="Genomic_DNA"/>
</dbReference>
<dbReference type="Gene3D" id="1.10.8.10">
    <property type="entry name" value="DNA helicase RuvA subunit, C-terminal domain"/>
    <property type="match status" value="1"/>
</dbReference>
<dbReference type="Proteomes" id="UP000183208">
    <property type="component" value="Unassembled WGS sequence"/>
</dbReference>
<gene>
    <name evidence="1" type="ORF">SAMN05444171_6748</name>
</gene>
<dbReference type="AlphaFoldDB" id="A0A1M7GUF9"/>
<dbReference type="PIRSF" id="PIRSF029669">
    <property type="entry name" value="UCP029669"/>
    <property type="match status" value="1"/>
</dbReference>
<evidence type="ECO:0000313" key="2">
    <source>
        <dbReference type="Proteomes" id="UP000183208"/>
    </source>
</evidence>
<reference evidence="1 2" key="1">
    <citation type="submission" date="2016-10" db="EMBL/GenBank/DDBJ databases">
        <authorList>
            <person name="de Groot N.N."/>
        </authorList>
    </citation>
    <scope>NUCLEOTIDE SEQUENCE [LARGE SCALE GENOMIC DNA]</scope>
    <source>
        <strain evidence="1 2">GAS522</strain>
    </source>
</reference>
<dbReference type="InterPro" id="IPR016932">
    <property type="entry name" value="UCP029669"/>
</dbReference>
<sequence length="208" mass="23988">MANTREPILKPVPILSLRPTQMTVGMREVKEKSKRWREHKSEKKRAELLGKHMIPVVLGPDQRYYVVDHHHLARALHAEGVKDILVTVIGDLTMVQRDAFWGVMDNKRWVYPYDAKGERRHFKDLPKSVIDLKDDPFRSLAGELRRAGGFAKDTTPFSEFLWADFLRRKMSRKSVEENFAKAIEKGLGFVKSKDAVYLPGWCGPTTDD</sequence>
<name>A0A1M7GUF9_9BRAD</name>
<dbReference type="CDD" id="cd16390">
    <property type="entry name" value="ParB_N_Srx_like"/>
    <property type="match status" value="1"/>
</dbReference>
<dbReference type="InterPro" id="IPR036086">
    <property type="entry name" value="ParB/Sulfiredoxin_sf"/>
</dbReference>
<proteinExistence type="predicted"/>
<accession>A0A1M7GUF9</accession>
<dbReference type="InterPro" id="IPR014956">
    <property type="entry name" value="ParBc_2"/>
</dbReference>
<organism evidence="1 2">
    <name type="scientific">Bradyrhizobium lablabi</name>
    <dbReference type="NCBI Taxonomy" id="722472"/>
    <lineage>
        <taxon>Bacteria</taxon>
        <taxon>Pseudomonadati</taxon>
        <taxon>Pseudomonadota</taxon>
        <taxon>Alphaproteobacteria</taxon>
        <taxon>Hyphomicrobiales</taxon>
        <taxon>Nitrobacteraceae</taxon>
        <taxon>Bradyrhizobium</taxon>
    </lineage>
</organism>
<dbReference type="SUPFAM" id="SSF110849">
    <property type="entry name" value="ParB/Sulfiredoxin"/>
    <property type="match status" value="1"/>
</dbReference>
<evidence type="ECO:0008006" key="3">
    <source>
        <dbReference type="Google" id="ProtNLM"/>
    </source>
</evidence>
<dbReference type="OrthoDB" id="552416at2"/>